<dbReference type="STRING" id="526222.Desal_0012"/>
<dbReference type="AlphaFoldDB" id="C6BUU7"/>
<dbReference type="Gene3D" id="2.130.10.10">
    <property type="entry name" value="YVTN repeat-like/Quinoprotein amine dehydrogenase"/>
    <property type="match status" value="1"/>
</dbReference>
<feature type="chain" id="PRO_5002959795" description="WD40 repeat domain-containing protein" evidence="1">
    <location>
        <begin position="29"/>
        <end position="457"/>
    </location>
</feature>
<dbReference type="InterPro" id="IPR015943">
    <property type="entry name" value="WD40/YVTN_repeat-like_dom_sf"/>
</dbReference>
<dbReference type="HOGENOM" id="CLU_603731_0_0_7"/>
<keyword evidence="3" id="KW-1185">Reference proteome</keyword>
<evidence type="ECO:0008006" key="4">
    <source>
        <dbReference type="Google" id="ProtNLM"/>
    </source>
</evidence>
<name>C6BUU7_MARSD</name>
<dbReference type="Proteomes" id="UP000002601">
    <property type="component" value="Chromosome"/>
</dbReference>
<accession>C6BUU7</accession>
<dbReference type="EMBL" id="CP001649">
    <property type="protein sequence ID" value="ACS78084.1"/>
    <property type="molecule type" value="Genomic_DNA"/>
</dbReference>
<evidence type="ECO:0000313" key="3">
    <source>
        <dbReference type="Proteomes" id="UP000002601"/>
    </source>
</evidence>
<protein>
    <recommendedName>
        <fullName evidence="4">WD40 repeat domain-containing protein</fullName>
    </recommendedName>
</protein>
<gene>
    <name evidence="2" type="ordered locus">Desal_0012</name>
</gene>
<keyword evidence="1" id="KW-0732">Signal</keyword>
<reference evidence="2 3" key="1">
    <citation type="submission" date="2009-06" db="EMBL/GenBank/DDBJ databases">
        <title>Complete sequence of Desulfovibrio salexigens DSM 2638.</title>
        <authorList>
            <consortium name="US DOE Joint Genome Institute"/>
            <person name="Lucas S."/>
            <person name="Copeland A."/>
            <person name="Lapidus A."/>
            <person name="Glavina del Rio T."/>
            <person name="Tice H."/>
            <person name="Bruce D."/>
            <person name="Goodwin L."/>
            <person name="Pitluck S."/>
            <person name="Munk A.C."/>
            <person name="Brettin T."/>
            <person name="Detter J.C."/>
            <person name="Han C."/>
            <person name="Tapia R."/>
            <person name="Larimer F."/>
            <person name="Land M."/>
            <person name="Hauser L."/>
            <person name="Kyrpides N."/>
            <person name="Anderson I."/>
            <person name="Wall J.D."/>
            <person name="Arkin A.P."/>
            <person name="Dehal P."/>
            <person name="Chivian D."/>
            <person name="Giles B."/>
            <person name="Hazen T.C."/>
        </authorList>
    </citation>
    <scope>NUCLEOTIDE SEQUENCE [LARGE SCALE GENOMIC DNA]</scope>
    <source>
        <strain evidence="3">ATCC 14822 / DSM 2638 / NCIMB 8403 / VKM B-1763</strain>
    </source>
</reference>
<evidence type="ECO:0000256" key="1">
    <source>
        <dbReference type="SAM" id="SignalP"/>
    </source>
</evidence>
<dbReference type="SUPFAM" id="SSF51004">
    <property type="entry name" value="C-terminal (heme d1) domain of cytochrome cd1-nitrite reductase"/>
    <property type="match status" value="1"/>
</dbReference>
<dbReference type="KEGG" id="dsa:Desal_0012"/>
<dbReference type="eggNOG" id="ENOG5031W2Y">
    <property type="taxonomic scope" value="Bacteria"/>
</dbReference>
<evidence type="ECO:0000313" key="2">
    <source>
        <dbReference type="EMBL" id="ACS78084.1"/>
    </source>
</evidence>
<organism evidence="2 3">
    <name type="scientific">Maridesulfovibrio salexigens (strain ATCC 14822 / DSM 2638 / NCIMB 8403 / VKM B-1763)</name>
    <name type="common">Desulfovibrio salexigens</name>
    <dbReference type="NCBI Taxonomy" id="526222"/>
    <lineage>
        <taxon>Bacteria</taxon>
        <taxon>Pseudomonadati</taxon>
        <taxon>Thermodesulfobacteriota</taxon>
        <taxon>Desulfovibrionia</taxon>
        <taxon>Desulfovibrionales</taxon>
        <taxon>Desulfovibrionaceae</taxon>
        <taxon>Maridesulfovibrio</taxon>
    </lineage>
</organism>
<sequence length="457" mass="50437">MISKNFKVGLTGLALLFVTAGMPMQANAASKERVGQSYIDVPSQLRKGTTKSLKSYVSQLLSKKYVSAKKLYEPPFEGLEDKLYISVKRENAMPIIAGGVASYAGNEEGLAAALYDGTVRIWSKHKCSKVRLPGGGGAMHTGYGPGSPTLAATGRDGGSIYVFNLDECSRIPGEIPVEHGPVRMMALSRTGEWLGIIDSFNALHCGPVSGPLQEISILEGTPLYLGYTPGQGVLVAVEASGRIVKQGMKTQTRLESDEVPGGPFVDARMAGYVVCLTRDNGSEVYWDLSKRATVKKSEALQQEPAWIYKRDGGLVYSTGVDRWKITEHLGMPMFIVSYSATEKMLRVRDLDRETRYYSVLDGKEISGSDAEDWKFISPSKGVYKVGKKQFRLYDIVCQRGTMRLYGRHLEDKEFYLWWENVGAPAQLNPHPMELPIRESILDDSPAMWVPLVQGEVR</sequence>
<proteinExistence type="predicted"/>
<feature type="signal peptide" evidence="1">
    <location>
        <begin position="1"/>
        <end position="28"/>
    </location>
</feature>
<dbReference type="InterPro" id="IPR011048">
    <property type="entry name" value="Haem_d1_sf"/>
</dbReference>
<dbReference type="RefSeq" id="WP_012765610.1">
    <property type="nucleotide sequence ID" value="NC_012881.1"/>
</dbReference>